<organism evidence="1 2">
    <name type="scientific">Microbacterium halimionae</name>
    <dbReference type="NCBI Taxonomy" id="1526413"/>
    <lineage>
        <taxon>Bacteria</taxon>
        <taxon>Bacillati</taxon>
        <taxon>Actinomycetota</taxon>
        <taxon>Actinomycetes</taxon>
        <taxon>Micrococcales</taxon>
        <taxon>Microbacteriaceae</taxon>
        <taxon>Microbacterium</taxon>
    </lineage>
</organism>
<evidence type="ECO:0000313" key="1">
    <source>
        <dbReference type="EMBL" id="MBA8815287.1"/>
    </source>
</evidence>
<proteinExistence type="predicted"/>
<reference evidence="1 2" key="1">
    <citation type="submission" date="2020-07" db="EMBL/GenBank/DDBJ databases">
        <title>Sequencing the genomes of 1000 actinobacteria strains.</title>
        <authorList>
            <person name="Klenk H.-P."/>
        </authorList>
    </citation>
    <scope>NUCLEOTIDE SEQUENCE [LARGE SCALE GENOMIC DNA]</scope>
    <source>
        <strain evidence="1 2">DSM 27576</strain>
    </source>
</reference>
<dbReference type="Proteomes" id="UP000526083">
    <property type="component" value="Unassembled WGS sequence"/>
</dbReference>
<accession>A0A7W3JLY7</accession>
<keyword evidence="2" id="KW-1185">Reference proteome</keyword>
<comment type="caution">
    <text evidence="1">The sequence shown here is derived from an EMBL/GenBank/DDBJ whole genome shotgun (WGS) entry which is preliminary data.</text>
</comment>
<dbReference type="AlphaFoldDB" id="A0A7W3JLY7"/>
<dbReference type="EMBL" id="JACGWY010000001">
    <property type="protein sequence ID" value="MBA8815287.1"/>
    <property type="molecule type" value="Genomic_DNA"/>
</dbReference>
<evidence type="ECO:0000313" key="2">
    <source>
        <dbReference type="Proteomes" id="UP000526083"/>
    </source>
</evidence>
<gene>
    <name evidence="1" type="ORF">FHX48_000339</name>
</gene>
<protein>
    <submittedName>
        <fullName evidence="1">Uncharacterized protein</fullName>
    </submittedName>
</protein>
<name>A0A7W3JLY7_9MICO</name>
<sequence length="59" mass="6657">MRGFTPTVHRKLIDLTHTDTIGHNRDMTDFARSLSALEANGTTGMMMPVRAVMCCRMCR</sequence>